<gene>
    <name evidence="2" type="ORF">K2173_022205</name>
</gene>
<dbReference type="AlphaFoldDB" id="A0AAV8SUL4"/>
<keyword evidence="3" id="KW-1185">Reference proteome</keyword>
<comment type="caution">
    <text evidence="2">The sequence shown here is derived from an EMBL/GenBank/DDBJ whole genome shotgun (WGS) entry which is preliminary data.</text>
</comment>
<evidence type="ECO:0000313" key="2">
    <source>
        <dbReference type="EMBL" id="KAJ8755610.1"/>
    </source>
</evidence>
<feature type="compositionally biased region" description="Basic and acidic residues" evidence="1">
    <location>
        <begin position="93"/>
        <end position="104"/>
    </location>
</feature>
<accession>A0AAV8SUL4</accession>
<feature type="region of interest" description="Disordered" evidence="1">
    <location>
        <begin position="84"/>
        <end position="105"/>
    </location>
</feature>
<feature type="compositionally biased region" description="Polar residues" evidence="1">
    <location>
        <begin position="187"/>
        <end position="221"/>
    </location>
</feature>
<proteinExistence type="predicted"/>
<organism evidence="2 3">
    <name type="scientific">Erythroxylum novogranatense</name>
    <dbReference type="NCBI Taxonomy" id="1862640"/>
    <lineage>
        <taxon>Eukaryota</taxon>
        <taxon>Viridiplantae</taxon>
        <taxon>Streptophyta</taxon>
        <taxon>Embryophyta</taxon>
        <taxon>Tracheophyta</taxon>
        <taxon>Spermatophyta</taxon>
        <taxon>Magnoliopsida</taxon>
        <taxon>eudicotyledons</taxon>
        <taxon>Gunneridae</taxon>
        <taxon>Pentapetalae</taxon>
        <taxon>rosids</taxon>
        <taxon>fabids</taxon>
        <taxon>Malpighiales</taxon>
        <taxon>Erythroxylaceae</taxon>
        <taxon>Erythroxylum</taxon>
    </lineage>
</organism>
<feature type="region of interest" description="Disordered" evidence="1">
    <location>
        <begin position="1"/>
        <end position="70"/>
    </location>
</feature>
<reference evidence="2 3" key="1">
    <citation type="submission" date="2021-09" db="EMBL/GenBank/DDBJ databases">
        <title>Genomic insights and catalytic innovation underlie evolution of tropane alkaloids biosynthesis.</title>
        <authorList>
            <person name="Wang Y.-J."/>
            <person name="Tian T."/>
            <person name="Huang J.-P."/>
            <person name="Huang S.-X."/>
        </authorList>
    </citation>
    <scope>NUCLEOTIDE SEQUENCE [LARGE SCALE GENOMIC DNA]</scope>
    <source>
        <strain evidence="2">KIB-2018</strain>
        <tissue evidence="2">Leaf</tissue>
    </source>
</reference>
<feature type="compositionally biased region" description="Basic and acidic residues" evidence="1">
    <location>
        <begin position="55"/>
        <end position="65"/>
    </location>
</feature>
<feature type="compositionally biased region" description="Pro residues" evidence="1">
    <location>
        <begin position="27"/>
        <end position="37"/>
    </location>
</feature>
<feature type="region of interest" description="Disordered" evidence="1">
    <location>
        <begin position="179"/>
        <end position="236"/>
    </location>
</feature>
<name>A0AAV8SUL4_9ROSI</name>
<protein>
    <submittedName>
        <fullName evidence="2">Uncharacterized protein</fullName>
    </submittedName>
</protein>
<dbReference type="Proteomes" id="UP001159364">
    <property type="component" value="Linkage Group LG09"/>
</dbReference>
<dbReference type="EMBL" id="JAIWQS010000009">
    <property type="protein sequence ID" value="KAJ8755610.1"/>
    <property type="molecule type" value="Genomic_DNA"/>
</dbReference>
<evidence type="ECO:0000313" key="3">
    <source>
        <dbReference type="Proteomes" id="UP001159364"/>
    </source>
</evidence>
<evidence type="ECO:0000256" key="1">
    <source>
        <dbReference type="SAM" id="MobiDB-lite"/>
    </source>
</evidence>
<sequence length="236" mass="26592">MNTIKNTSFEGHVAKKVRIRERDKDPPPLAPGVPNNPPSYSAVVSGLSDPGSGGRDLEWPEERKGTFQSSKENMVWDLNCRTHDQSTSTLPDRCNEDPFDDTRQQDLGPWMKLQRRQRQRQPQPLPASYRQVKTNTFSQTGLQGLRFTALTDLELLDSPMATTQRTEIAPHLDSYVMQSKTKGKAKTPNQTNTREPCTKRASFNPSYETSMSSLPQTTSHATYPPKQVNHPITRPA</sequence>